<reference evidence="3" key="2">
    <citation type="submission" date="2025-09" db="UniProtKB">
        <authorList>
            <consortium name="Ensembl"/>
        </authorList>
    </citation>
    <scope>IDENTIFICATION</scope>
</reference>
<dbReference type="OrthoDB" id="1914839at2759"/>
<feature type="repeat" description="TPR" evidence="1">
    <location>
        <begin position="279"/>
        <end position="312"/>
    </location>
</feature>
<dbReference type="GeneTree" id="ENSGT00390000013701"/>
<dbReference type="Pfam" id="PF00575">
    <property type="entry name" value="S1"/>
    <property type="match status" value="1"/>
</dbReference>
<dbReference type="InterPro" id="IPR019734">
    <property type="entry name" value="TPR_rpt"/>
</dbReference>
<evidence type="ECO:0000313" key="4">
    <source>
        <dbReference type="Proteomes" id="UP000694569"/>
    </source>
</evidence>
<evidence type="ECO:0000256" key="1">
    <source>
        <dbReference type="PROSITE-ProRule" id="PRU00339"/>
    </source>
</evidence>
<keyword evidence="4" id="KW-1185">Reference proteome</keyword>
<evidence type="ECO:0000313" key="3">
    <source>
        <dbReference type="Ensembl" id="ENSLLEP00000046067.1"/>
    </source>
</evidence>
<dbReference type="AlphaFoldDB" id="A0A8C5R190"/>
<gene>
    <name evidence="3" type="primary">TTC14</name>
</gene>
<dbReference type="PANTHER" id="PTHR23184">
    <property type="entry name" value="TETRATRICOPEPTIDE REPEAT PROTEIN 14"/>
    <property type="match status" value="1"/>
</dbReference>
<dbReference type="InterPro" id="IPR003029">
    <property type="entry name" value="S1_domain"/>
</dbReference>
<dbReference type="SUPFAM" id="SSF50249">
    <property type="entry name" value="Nucleic acid-binding proteins"/>
    <property type="match status" value="1"/>
</dbReference>
<dbReference type="PANTHER" id="PTHR23184:SF9">
    <property type="entry name" value="TETRATRICOPEPTIDE REPEAT PROTEIN 14"/>
    <property type="match status" value="1"/>
</dbReference>
<dbReference type="InterPro" id="IPR012340">
    <property type="entry name" value="NA-bd_OB-fold"/>
</dbReference>
<feature type="domain" description="S1 motif" evidence="2">
    <location>
        <begin position="106"/>
        <end position="188"/>
    </location>
</feature>
<dbReference type="Gene3D" id="1.25.40.10">
    <property type="entry name" value="Tetratricopeptide repeat domain"/>
    <property type="match status" value="1"/>
</dbReference>
<name>A0A8C5R190_9ANUR</name>
<dbReference type="Gene3D" id="2.40.50.140">
    <property type="entry name" value="Nucleic acid-binding proteins"/>
    <property type="match status" value="1"/>
</dbReference>
<sequence length="426" mass="47739">MDKDLVRQSLSYHGPTLLSLLRCEQHEHAAPPPGKERNVNNVEIQHFIARKADLLFSLSWKSNTPENADSLEPSQGYSAVMPPLEQFMDVPNEEKKELFFRDVERGDVVIGKISSIRDFGFFVVLLAMGSGILRDITTLEINALCPVRDVPSQSSHGDPLSYYQIGDPIQAAVKDIDRYHEKLTLSLHKSALPTHMSSVKLGVITTDDMPDYYNNVNNYEAALRQSLAFSNPSTVESLLGKLGLSESNPPSLIRGLQRENFSDQDFAASLRKKQSSSWALKCVKLGVDYFKVGRHVDAMNEYNKALEIDAQNVEALVARGALYATKGSLNKAIHDFEVALENCPTHRNARKYLCQTLVERGGQLEEEDKLLNAESYYSKALTIDKTFTEAEEALNKLRLCKQSALRLRSSNISLREQSRANSRFGK</sequence>
<protein>
    <submittedName>
        <fullName evidence="3">Tetratricopeptide repeat domain 14</fullName>
    </submittedName>
</protein>
<dbReference type="GO" id="GO:0003676">
    <property type="term" value="F:nucleic acid binding"/>
    <property type="evidence" value="ECO:0007669"/>
    <property type="project" value="InterPro"/>
</dbReference>
<accession>A0A8C5R190</accession>
<dbReference type="Proteomes" id="UP000694569">
    <property type="component" value="Unplaced"/>
</dbReference>
<feature type="repeat" description="TPR" evidence="1">
    <location>
        <begin position="313"/>
        <end position="346"/>
    </location>
</feature>
<dbReference type="PROSITE" id="PS50005">
    <property type="entry name" value="TPR"/>
    <property type="match status" value="2"/>
</dbReference>
<keyword evidence="1" id="KW-0802">TPR repeat</keyword>
<dbReference type="SUPFAM" id="SSF48452">
    <property type="entry name" value="TPR-like"/>
    <property type="match status" value="1"/>
</dbReference>
<reference evidence="3" key="1">
    <citation type="submission" date="2025-08" db="UniProtKB">
        <authorList>
            <consortium name="Ensembl"/>
        </authorList>
    </citation>
    <scope>IDENTIFICATION</scope>
</reference>
<dbReference type="InterPro" id="IPR011990">
    <property type="entry name" value="TPR-like_helical_dom_sf"/>
</dbReference>
<dbReference type="InterPro" id="IPR039190">
    <property type="entry name" value="TTC14"/>
</dbReference>
<dbReference type="PROSITE" id="PS50126">
    <property type="entry name" value="S1"/>
    <property type="match status" value="1"/>
</dbReference>
<evidence type="ECO:0000259" key="2">
    <source>
        <dbReference type="PROSITE" id="PS50126"/>
    </source>
</evidence>
<organism evidence="3 4">
    <name type="scientific">Leptobrachium leishanense</name>
    <name type="common">Leishan spiny toad</name>
    <dbReference type="NCBI Taxonomy" id="445787"/>
    <lineage>
        <taxon>Eukaryota</taxon>
        <taxon>Metazoa</taxon>
        <taxon>Chordata</taxon>
        <taxon>Craniata</taxon>
        <taxon>Vertebrata</taxon>
        <taxon>Euteleostomi</taxon>
        <taxon>Amphibia</taxon>
        <taxon>Batrachia</taxon>
        <taxon>Anura</taxon>
        <taxon>Pelobatoidea</taxon>
        <taxon>Megophryidae</taxon>
        <taxon>Leptobrachium</taxon>
    </lineage>
</organism>
<dbReference type="Pfam" id="PF13414">
    <property type="entry name" value="TPR_11"/>
    <property type="match status" value="1"/>
</dbReference>
<proteinExistence type="predicted"/>
<dbReference type="Ensembl" id="ENSLLET00000047901.1">
    <property type="protein sequence ID" value="ENSLLEP00000046067.1"/>
    <property type="gene ID" value="ENSLLEG00000029050.1"/>
</dbReference>
<dbReference type="SMART" id="SM00028">
    <property type="entry name" value="TPR"/>
    <property type="match status" value="3"/>
</dbReference>
<dbReference type="SMART" id="SM00316">
    <property type="entry name" value="S1"/>
    <property type="match status" value="1"/>
</dbReference>